<dbReference type="PIRSF" id="PIRSF039004">
    <property type="entry name" value="ADE_EF_0837"/>
    <property type="match status" value="1"/>
</dbReference>
<dbReference type="GO" id="GO:0016810">
    <property type="term" value="F:hydrolase activity, acting on carbon-nitrogen (but not peptide) bonds"/>
    <property type="evidence" value="ECO:0007669"/>
    <property type="project" value="InterPro"/>
</dbReference>
<evidence type="ECO:0000256" key="1">
    <source>
        <dbReference type="PIRSR" id="PIRSR039004-1"/>
    </source>
</evidence>
<dbReference type="InterPro" id="IPR020043">
    <property type="entry name" value="Deacetylase_Atu3266-like"/>
</dbReference>
<accession>A0A069ANP1</accession>
<dbReference type="PANTHER" id="PTHR42717">
    <property type="entry name" value="DIHYDROOROTASE-RELATED"/>
    <property type="match status" value="1"/>
</dbReference>
<evidence type="ECO:0000313" key="5">
    <source>
        <dbReference type="EMBL" id="CDS90280.1"/>
    </source>
</evidence>
<feature type="modified residue" description="N6-carboxylysine" evidence="2">
    <location>
        <position position="167"/>
    </location>
</feature>
<dbReference type="GO" id="GO:0019213">
    <property type="term" value="F:deacetylase activity"/>
    <property type="evidence" value="ECO:0007669"/>
    <property type="project" value="InterPro"/>
</dbReference>
<feature type="binding site" evidence="1">
    <location>
        <position position="74"/>
    </location>
    <ligand>
        <name>Zn(2+)</name>
        <dbReference type="ChEBI" id="CHEBI:29105"/>
        <label>1</label>
    </ligand>
</feature>
<proteinExistence type="predicted"/>
<dbReference type="SUPFAM" id="SSF51556">
    <property type="entry name" value="Metallo-dependent hydrolases"/>
    <property type="match status" value="1"/>
</dbReference>
<evidence type="ECO:0000256" key="2">
    <source>
        <dbReference type="PIRSR" id="PIRSR039004-2"/>
    </source>
</evidence>
<gene>
    <name evidence="6" type="ORF">BN1095_1300063</name>
    <name evidence="4" type="ORF">BN1096_790018</name>
    <name evidence="5" type="ORF">BN1097_790018</name>
</gene>
<dbReference type="RefSeq" id="WP_021367398.1">
    <property type="nucleotide sequence ID" value="NZ_BBYB01000267.1"/>
</dbReference>
<feature type="binding site" evidence="1">
    <location>
        <position position="283"/>
    </location>
    <ligand>
        <name>Zn(2+)</name>
        <dbReference type="ChEBI" id="CHEBI:29105"/>
        <label>1</label>
    </ligand>
</feature>
<dbReference type="SUPFAM" id="SSF51338">
    <property type="entry name" value="Composite domain of metallo-dependent hydrolases"/>
    <property type="match status" value="1"/>
</dbReference>
<keyword evidence="1" id="KW-0479">Metal-binding</keyword>
<dbReference type="InterPro" id="IPR011059">
    <property type="entry name" value="Metal-dep_hydrolase_composite"/>
</dbReference>
<dbReference type="InterPro" id="IPR006680">
    <property type="entry name" value="Amidohydro-rel"/>
</dbReference>
<reference evidence="4" key="1">
    <citation type="submission" date="2014-07" db="EMBL/GenBank/DDBJ databases">
        <authorList>
            <person name="Monot Marc"/>
        </authorList>
    </citation>
    <scope>NUCLEOTIDE SEQUENCE</scope>
    <source>
        <strain evidence="6">7032989</strain>
        <strain evidence="5">7032994</strain>
    </source>
</reference>
<evidence type="ECO:0000259" key="3">
    <source>
        <dbReference type="Pfam" id="PF01979"/>
    </source>
</evidence>
<sequence length="394" mass="44716">MKNLLIRNGTIISPTDGIKFEKRDILVLHGKIYAIGLNLKEKIRKEKLLTNKEFEIINADNMYISPGFIDVHTHCYKRKLPTGMDSDSIGIEKGSTVIFDAGTAGPSNYYDFKKKYMDECKTEVYSFLNVTNEGLNILNESTSLDVINFDKVESIVEKNIEKIKGIKVKASKFQSNESGIDIIKKSKQVAKKLNLPLVVYIGEYPSYIDEVMNILGKGDVVTPVYGNSTNGILKESGTLRKSVINAKNRGVLFDVCHGVDQFDFKVFKKAIKQGLEPDLISTDMHIKNMKDINYSLLNVINKIMELGISLEKCIEKVTEYPTKIFDLHGNKGRIKIGGEGDFTIFTMEECNDIIKDYNNNELVLNKKLRLQYTVKSWMKSSEVYRHGYENTIIN</sequence>
<keyword evidence="1" id="KW-0862">Zinc</keyword>
<evidence type="ECO:0000313" key="4">
    <source>
        <dbReference type="EMBL" id="CDS90081.1"/>
    </source>
</evidence>
<name>A0A069ANP1_CLODI</name>
<feature type="binding site" evidence="1">
    <location>
        <position position="72"/>
    </location>
    <ligand>
        <name>Zn(2+)</name>
        <dbReference type="ChEBI" id="CHEBI:29105"/>
        <label>1</label>
    </ligand>
</feature>
<feature type="domain" description="Amidohydrolase-related" evidence="3">
    <location>
        <begin position="63"/>
        <end position="347"/>
    </location>
</feature>
<dbReference type="InterPro" id="IPR032466">
    <property type="entry name" value="Metal_Hydrolase"/>
</dbReference>
<dbReference type="EMBL" id="LK932773">
    <property type="protein sequence ID" value="CDS93153.1"/>
    <property type="molecule type" value="Genomic_DNA"/>
</dbReference>
<dbReference type="EMBL" id="LK932534">
    <property type="protein sequence ID" value="CDS90081.1"/>
    <property type="molecule type" value="Genomic_DNA"/>
</dbReference>
<organism evidence="4">
    <name type="scientific">Clostridioides difficile</name>
    <name type="common">Peptoclostridium difficile</name>
    <dbReference type="NCBI Taxonomy" id="1496"/>
    <lineage>
        <taxon>Bacteria</taxon>
        <taxon>Bacillati</taxon>
        <taxon>Bacillota</taxon>
        <taxon>Clostridia</taxon>
        <taxon>Peptostreptococcales</taxon>
        <taxon>Peptostreptococcaceae</taxon>
        <taxon>Clostridioides</taxon>
    </lineage>
</organism>
<keyword evidence="4" id="KW-0378">Hydrolase</keyword>
<dbReference type="Gene3D" id="3.20.20.140">
    <property type="entry name" value="Metal-dependent hydrolases"/>
    <property type="match status" value="1"/>
</dbReference>
<protein>
    <submittedName>
        <fullName evidence="5">Putative amidohydrolase</fullName>
    </submittedName>
    <submittedName>
        <fullName evidence="4">Putative hydrolase</fullName>
    </submittedName>
</protein>
<dbReference type="Gene3D" id="2.30.40.10">
    <property type="entry name" value="Urease, subunit C, domain 1"/>
    <property type="match status" value="1"/>
</dbReference>
<feature type="binding site" description="via carbamate group" evidence="1">
    <location>
        <position position="167"/>
    </location>
    <ligand>
        <name>Zn(2+)</name>
        <dbReference type="ChEBI" id="CHEBI:29105"/>
        <label>1</label>
    </ligand>
</feature>
<dbReference type="EMBL" id="LK932419">
    <property type="protein sequence ID" value="CDS90280.1"/>
    <property type="molecule type" value="Genomic_DNA"/>
</dbReference>
<feature type="binding site" description="via carbamate group" evidence="1">
    <location>
        <position position="167"/>
    </location>
    <ligand>
        <name>Zn(2+)</name>
        <dbReference type="ChEBI" id="CHEBI:29105"/>
        <label>2</label>
    </ligand>
</feature>
<dbReference type="GO" id="GO:0046872">
    <property type="term" value="F:metal ion binding"/>
    <property type="evidence" value="ECO:0007669"/>
    <property type="project" value="UniProtKB-KW"/>
</dbReference>
<dbReference type="PANTHER" id="PTHR42717:SF1">
    <property type="entry name" value="IMIDAZOLONEPROPIONASE AND RELATED AMIDOHYDROLASES"/>
    <property type="match status" value="1"/>
</dbReference>
<evidence type="ECO:0000313" key="6">
    <source>
        <dbReference type="EMBL" id="CDS93153.1"/>
    </source>
</evidence>
<dbReference type="Pfam" id="PF01979">
    <property type="entry name" value="Amidohydro_1"/>
    <property type="match status" value="1"/>
</dbReference>
<dbReference type="AlphaFoldDB" id="A0A069ANP1"/>